<proteinExistence type="predicted"/>
<dbReference type="Proteomes" id="UP000663881">
    <property type="component" value="Unassembled WGS sequence"/>
</dbReference>
<keyword evidence="1" id="KW-1133">Transmembrane helix</keyword>
<name>A0A819SYB6_9BILA</name>
<feature type="transmembrane region" description="Helical" evidence="1">
    <location>
        <begin position="12"/>
        <end position="35"/>
    </location>
</feature>
<dbReference type="EMBL" id="CAJOAY010004410">
    <property type="protein sequence ID" value="CAF4068757.1"/>
    <property type="molecule type" value="Genomic_DNA"/>
</dbReference>
<accession>A0A819SYB6</accession>
<keyword evidence="1" id="KW-0472">Membrane</keyword>
<protein>
    <submittedName>
        <fullName evidence="2">Uncharacterized protein</fullName>
    </submittedName>
</protein>
<organism evidence="2 3">
    <name type="scientific">Adineta steineri</name>
    <dbReference type="NCBI Taxonomy" id="433720"/>
    <lineage>
        <taxon>Eukaryota</taxon>
        <taxon>Metazoa</taxon>
        <taxon>Spiralia</taxon>
        <taxon>Gnathifera</taxon>
        <taxon>Rotifera</taxon>
        <taxon>Eurotatoria</taxon>
        <taxon>Bdelloidea</taxon>
        <taxon>Adinetida</taxon>
        <taxon>Adinetidae</taxon>
        <taxon>Adineta</taxon>
    </lineage>
</organism>
<evidence type="ECO:0000256" key="1">
    <source>
        <dbReference type="SAM" id="Phobius"/>
    </source>
</evidence>
<sequence>MDRVLRNALNNHVIIVMIFLGLILQCIDVSGLAYYDRTGAVLVRRAAVGPQALMMTRPQAGPTAAIATIAQ</sequence>
<comment type="caution">
    <text evidence="2">The sequence shown here is derived from an EMBL/GenBank/DDBJ whole genome shotgun (WGS) entry which is preliminary data.</text>
</comment>
<keyword evidence="1" id="KW-0812">Transmembrane</keyword>
<dbReference type="AlphaFoldDB" id="A0A819SYB6"/>
<evidence type="ECO:0000313" key="2">
    <source>
        <dbReference type="EMBL" id="CAF4068757.1"/>
    </source>
</evidence>
<gene>
    <name evidence="2" type="ORF">OKA104_LOCUS33839</name>
</gene>
<reference evidence="2" key="1">
    <citation type="submission" date="2021-02" db="EMBL/GenBank/DDBJ databases">
        <authorList>
            <person name="Nowell W R."/>
        </authorList>
    </citation>
    <scope>NUCLEOTIDE SEQUENCE</scope>
</reference>
<evidence type="ECO:0000313" key="3">
    <source>
        <dbReference type="Proteomes" id="UP000663881"/>
    </source>
</evidence>